<dbReference type="Proteomes" id="UP001211907">
    <property type="component" value="Unassembled WGS sequence"/>
</dbReference>
<reference evidence="2" key="1">
    <citation type="submission" date="2020-05" db="EMBL/GenBank/DDBJ databases">
        <title>Phylogenomic resolution of chytrid fungi.</title>
        <authorList>
            <person name="Stajich J.E."/>
            <person name="Amses K."/>
            <person name="Simmons R."/>
            <person name="Seto K."/>
            <person name="Myers J."/>
            <person name="Bonds A."/>
            <person name="Quandt C.A."/>
            <person name="Barry K."/>
            <person name="Liu P."/>
            <person name="Grigoriev I."/>
            <person name="Longcore J.E."/>
            <person name="James T.Y."/>
        </authorList>
    </citation>
    <scope>NUCLEOTIDE SEQUENCE</scope>
    <source>
        <strain evidence="2">JEL0513</strain>
    </source>
</reference>
<gene>
    <name evidence="2" type="ORF">HK100_011815</name>
</gene>
<name>A0AAD5T376_9FUNG</name>
<evidence type="ECO:0000313" key="3">
    <source>
        <dbReference type="Proteomes" id="UP001211907"/>
    </source>
</evidence>
<evidence type="ECO:0000256" key="1">
    <source>
        <dbReference type="SAM" id="MobiDB-lite"/>
    </source>
</evidence>
<proteinExistence type="predicted"/>
<feature type="region of interest" description="Disordered" evidence="1">
    <location>
        <begin position="27"/>
        <end position="46"/>
    </location>
</feature>
<feature type="region of interest" description="Disordered" evidence="1">
    <location>
        <begin position="188"/>
        <end position="222"/>
    </location>
</feature>
<sequence length="222" mass="24169">MATNFDNINAEDEIQVIPGVYMTTFSTPAPPVSERDQINQSTSRHTAAGIPVATLDEITESDNPELLQLEIARLRLSTQKLLESNALLKEFDAADPDPEYSLAISENVVIIDKQLRRIKRLMQNLAAILPGGFSRNNGSEDGILPSSGPCHSEMFSGLQQDTSSFDFASNSLISTIISNTLPNISLPDVTANSNDNSDANATRDRDRVDPSSDEISENGIYI</sequence>
<feature type="compositionally biased region" description="Low complexity" evidence="1">
    <location>
        <begin position="190"/>
        <end position="200"/>
    </location>
</feature>
<organism evidence="2 3">
    <name type="scientific">Physocladia obscura</name>
    <dbReference type="NCBI Taxonomy" id="109957"/>
    <lineage>
        <taxon>Eukaryota</taxon>
        <taxon>Fungi</taxon>
        <taxon>Fungi incertae sedis</taxon>
        <taxon>Chytridiomycota</taxon>
        <taxon>Chytridiomycota incertae sedis</taxon>
        <taxon>Chytridiomycetes</taxon>
        <taxon>Chytridiales</taxon>
        <taxon>Chytriomycetaceae</taxon>
        <taxon>Physocladia</taxon>
    </lineage>
</organism>
<feature type="compositionally biased region" description="Basic and acidic residues" evidence="1">
    <location>
        <begin position="201"/>
        <end position="210"/>
    </location>
</feature>
<keyword evidence="3" id="KW-1185">Reference proteome</keyword>
<dbReference type="EMBL" id="JADGJH010000778">
    <property type="protein sequence ID" value="KAJ3122843.1"/>
    <property type="molecule type" value="Genomic_DNA"/>
</dbReference>
<protein>
    <submittedName>
        <fullName evidence="2">Uncharacterized protein</fullName>
    </submittedName>
</protein>
<dbReference type="AlphaFoldDB" id="A0AAD5T376"/>
<accession>A0AAD5T376</accession>
<evidence type="ECO:0000313" key="2">
    <source>
        <dbReference type="EMBL" id="KAJ3122843.1"/>
    </source>
</evidence>
<comment type="caution">
    <text evidence="2">The sequence shown here is derived from an EMBL/GenBank/DDBJ whole genome shotgun (WGS) entry which is preliminary data.</text>
</comment>